<feature type="domain" description="C2H2-type" evidence="7">
    <location>
        <begin position="162"/>
        <end position="189"/>
    </location>
</feature>
<keyword evidence="2" id="KW-0677">Repeat</keyword>
<dbReference type="EMBL" id="NKCK01000528">
    <property type="protein sequence ID" value="RSL80472.1"/>
    <property type="molecule type" value="Genomic_DNA"/>
</dbReference>
<dbReference type="GO" id="GO:0008270">
    <property type="term" value="F:zinc ion binding"/>
    <property type="evidence" value="ECO:0007669"/>
    <property type="project" value="UniProtKB-KW"/>
</dbReference>
<reference evidence="8 9" key="1">
    <citation type="submission" date="2017-06" db="EMBL/GenBank/DDBJ databases">
        <title>Comparative genomic analysis of Ambrosia Fusariam Clade fungi.</title>
        <authorList>
            <person name="Stajich J.E."/>
            <person name="Carrillo J."/>
            <person name="Kijimoto T."/>
            <person name="Eskalen A."/>
            <person name="O'Donnell K."/>
            <person name="Kasson M."/>
        </authorList>
    </citation>
    <scope>NUCLEOTIDE SEQUENCE [LARGE SCALE GENOMIC DNA]</scope>
    <source>
        <strain evidence="8 9">NRRL62579</strain>
    </source>
</reference>
<dbReference type="GO" id="GO:0005634">
    <property type="term" value="C:nucleus"/>
    <property type="evidence" value="ECO:0007669"/>
    <property type="project" value="TreeGrafter"/>
</dbReference>
<proteinExistence type="predicted"/>
<dbReference type="GO" id="GO:0000981">
    <property type="term" value="F:DNA-binding transcription factor activity, RNA polymerase II-specific"/>
    <property type="evidence" value="ECO:0007669"/>
    <property type="project" value="TreeGrafter"/>
</dbReference>
<dbReference type="SMART" id="SM00355">
    <property type="entry name" value="ZnF_C2H2"/>
    <property type="match status" value="3"/>
</dbReference>
<dbReference type="STRING" id="1325735.A0A428RSC7"/>
<dbReference type="PANTHER" id="PTHR24409">
    <property type="entry name" value="ZINC FINGER PROTEIN 142"/>
    <property type="match status" value="1"/>
</dbReference>
<protein>
    <recommendedName>
        <fullName evidence="7">C2H2-type domain-containing protein</fullName>
    </recommendedName>
</protein>
<name>A0A428RSC7_9HYPO</name>
<dbReference type="Gene3D" id="3.30.160.60">
    <property type="entry name" value="Classic Zinc Finger"/>
    <property type="match status" value="1"/>
</dbReference>
<feature type="non-terminal residue" evidence="8">
    <location>
        <position position="420"/>
    </location>
</feature>
<organism evidence="8 9">
    <name type="scientific">Fusarium oligoseptatum</name>
    <dbReference type="NCBI Taxonomy" id="2604345"/>
    <lineage>
        <taxon>Eukaryota</taxon>
        <taxon>Fungi</taxon>
        <taxon>Dikarya</taxon>
        <taxon>Ascomycota</taxon>
        <taxon>Pezizomycotina</taxon>
        <taxon>Sordariomycetes</taxon>
        <taxon>Hypocreomycetidae</taxon>
        <taxon>Hypocreales</taxon>
        <taxon>Nectriaceae</taxon>
        <taxon>Fusarium</taxon>
        <taxon>Fusarium solani species complex</taxon>
    </lineage>
</organism>
<feature type="compositionally biased region" description="Basic and acidic residues" evidence="6">
    <location>
        <begin position="58"/>
        <end position="68"/>
    </location>
</feature>
<feature type="compositionally biased region" description="Polar residues" evidence="6">
    <location>
        <begin position="85"/>
        <end position="111"/>
    </location>
</feature>
<feature type="region of interest" description="Disordered" evidence="6">
    <location>
        <begin position="236"/>
        <end position="256"/>
    </location>
</feature>
<keyword evidence="1" id="KW-0479">Metal-binding</keyword>
<evidence type="ECO:0000259" key="7">
    <source>
        <dbReference type="PROSITE" id="PS50157"/>
    </source>
</evidence>
<dbReference type="PANTHER" id="PTHR24409:SF295">
    <property type="entry name" value="AZ2-RELATED"/>
    <property type="match status" value="1"/>
</dbReference>
<dbReference type="GO" id="GO:0000977">
    <property type="term" value="F:RNA polymerase II transcription regulatory region sequence-specific DNA binding"/>
    <property type="evidence" value="ECO:0007669"/>
    <property type="project" value="TreeGrafter"/>
</dbReference>
<dbReference type="InterPro" id="IPR013087">
    <property type="entry name" value="Znf_C2H2_type"/>
</dbReference>
<evidence type="ECO:0000256" key="1">
    <source>
        <dbReference type="ARBA" id="ARBA00022723"/>
    </source>
</evidence>
<evidence type="ECO:0000256" key="2">
    <source>
        <dbReference type="ARBA" id="ARBA00022737"/>
    </source>
</evidence>
<feature type="domain" description="C2H2-type" evidence="7">
    <location>
        <begin position="219"/>
        <end position="251"/>
    </location>
</feature>
<dbReference type="Pfam" id="PF00096">
    <property type="entry name" value="zf-C2H2"/>
    <property type="match status" value="2"/>
</dbReference>
<gene>
    <name evidence="8" type="ORF">CEP52_017379</name>
</gene>
<evidence type="ECO:0000256" key="6">
    <source>
        <dbReference type="SAM" id="MobiDB-lite"/>
    </source>
</evidence>
<evidence type="ECO:0000256" key="4">
    <source>
        <dbReference type="ARBA" id="ARBA00022833"/>
    </source>
</evidence>
<dbReference type="PROSITE" id="PS50157">
    <property type="entry name" value="ZINC_FINGER_C2H2_2"/>
    <property type="match status" value="2"/>
</dbReference>
<feature type="region of interest" description="Disordered" evidence="6">
    <location>
        <begin position="379"/>
        <end position="420"/>
    </location>
</feature>
<keyword evidence="4" id="KW-0862">Zinc</keyword>
<sequence>MPKNKSHSGNGALSRGVRRQRDQPRQPRQAAATILNLPAATSFHELQTLTPAPEVEDDRQRQDPRDEPVSQMLSAAESGVRPHHQPQQVAENTNHGSTSFILNSPATITSDHSLHPLADIPIDPMLKDPQAPTSPTWIGGMPQPPAKTMPSSIRTHRVKPRYYCGECSREYEREDNLRDHAQKHLAPRKEGIYGCNNHYCDKLCFESWKELKFHMSIHRDCPSCGRNFKTNPALTRHMRSCGEPKNNEDSPPGAEPQYQLQQAAMRNLHQVLNAQPAGEDAPAFESQASLTYSGEVSWIYTPNELKYSKKASALASVPAATDPRSPTTRSGMILGGEDEEVASPAPCYSDGIPSPGSRASWSGRYGSSIYILDDLPDHLRTDSLMADPPETGLSDEEDAGSYTTLAGEEDRRSLTPAPVS</sequence>
<feature type="region of interest" description="Disordered" evidence="6">
    <location>
        <begin position="1"/>
        <end position="152"/>
    </location>
</feature>
<accession>A0A428RSC7</accession>
<keyword evidence="3 5" id="KW-0863">Zinc-finger</keyword>
<evidence type="ECO:0000256" key="3">
    <source>
        <dbReference type="ARBA" id="ARBA00022771"/>
    </source>
</evidence>
<comment type="caution">
    <text evidence="8">The sequence shown here is derived from an EMBL/GenBank/DDBJ whole genome shotgun (WGS) entry which is preliminary data.</text>
</comment>
<dbReference type="PROSITE" id="PS00028">
    <property type="entry name" value="ZINC_FINGER_C2H2_1"/>
    <property type="match status" value="1"/>
</dbReference>
<evidence type="ECO:0000313" key="9">
    <source>
        <dbReference type="Proteomes" id="UP000287144"/>
    </source>
</evidence>
<keyword evidence="9" id="KW-1185">Reference proteome</keyword>
<evidence type="ECO:0000313" key="8">
    <source>
        <dbReference type="EMBL" id="RSL80472.1"/>
    </source>
</evidence>
<evidence type="ECO:0000256" key="5">
    <source>
        <dbReference type="PROSITE-ProRule" id="PRU00042"/>
    </source>
</evidence>
<dbReference type="AlphaFoldDB" id="A0A428RSC7"/>
<dbReference type="Proteomes" id="UP000287144">
    <property type="component" value="Unassembled WGS sequence"/>
</dbReference>